<dbReference type="OrthoDB" id="2315391at2759"/>
<dbReference type="AlphaFoldDB" id="A0A9W4SBY6"/>
<name>A0A9W4SBY6_9GLOM</name>
<keyword evidence="2" id="KW-1185">Reference proteome</keyword>
<sequence length="221" mass="26027">MTWDNWENFVAQFDKAESVLVIRVQLNRLEICDTQNQFSRTGLPKKRSDNKIIDMDGFVFINEKWHINSDKITTSIINEQFKAEDINELSDDTLIITRDNFEQYFGPVLASRLAFSIMGELNINTATSQRISNLIHWVRSIASTELCKKRPYYDVDDLIEKNERYKNQLKRPNQGWKSFAPRHMKCPKFNSKLEPSKKIYTVEVTYDVRSYLQLVLGYEKP</sequence>
<gene>
    <name evidence="1" type="ORF">FWILDA_LOCUS1200</name>
</gene>
<accession>A0A9W4SBY6</accession>
<dbReference type="Proteomes" id="UP001153678">
    <property type="component" value="Unassembled WGS sequence"/>
</dbReference>
<evidence type="ECO:0000313" key="1">
    <source>
        <dbReference type="EMBL" id="CAI2163702.1"/>
    </source>
</evidence>
<dbReference type="EMBL" id="CAMKVN010000106">
    <property type="protein sequence ID" value="CAI2163702.1"/>
    <property type="molecule type" value="Genomic_DNA"/>
</dbReference>
<organism evidence="1 2">
    <name type="scientific">Funneliformis geosporum</name>
    <dbReference type="NCBI Taxonomy" id="1117311"/>
    <lineage>
        <taxon>Eukaryota</taxon>
        <taxon>Fungi</taxon>
        <taxon>Fungi incertae sedis</taxon>
        <taxon>Mucoromycota</taxon>
        <taxon>Glomeromycotina</taxon>
        <taxon>Glomeromycetes</taxon>
        <taxon>Glomerales</taxon>
        <taxon>Glomeraceae</taxon>
        <taxon>Funneliformis</taxon>
    </lineage>
</organism>
<comment type="caution">
    <text evidence="1">The sequence shown here is derived from an EMBL/GenBank/DDBJ whole genome shotgun (WGS) entry which is preliminary data.</text>
</comment>
<evidence type="ECO:0000313" key="2">
    <source>
        <dbReference type="Proteomes" id="UP001153678"/>
    </source>
</evidence>
<reference evidence="1" key="1">
    <citation type="submission" date="2022-08" db="EMBL/GenBank/DDBJ databases">
        <authorList>
            <person name="Kallberg Y."/>
            <person name="Tangrot J."/>
            <person name="Rosling A."/>
        </authorList>
    </citation>
    <scope>NUCLEOTIDE SEQUENCE</scope>
    <source>
        <strain evidence="1">Wild A</strain>
    </source>
</reference>
<proteinExistence type="predicted"/>
<protein>
    <submittedName>
        <fullName evidence="1">2597_t:CDS:1</fullName>
    </submittedName>
</protein>